<dbReference type="InterPro" id="IPR043134">
    <property type="entry name" value="GTP-CH-I_N"/>
</dbReference>
<dbReference type="Proteomes" id="UP000018031">
    <property type="component" value="Unassembled WGS sequence"/>
</dbReference>
<dbReference type="UniPathway" id="UPA00848">
    <property type="reaction ID" value="UER00151"/>
</dbReference>
<dbReference type="SUPFAM" id="SSF55620">
    <property type="entry name" value="Tetrahydrobiopterin biosynthesis enzymes-like"/>
    <property type="match status" value="1"/>
</dbReference>
<dbReference type="HAMAP" id="MF_00223">
    <property type="entry name" value="FolE"/>
    <property type="match status" value="1"/>
</dbReference>
<evidence type="ECO:0000259" key="7">
    <source>
        <dbReference type="Pfam" id="PF01227"/>
    </source>
</evidence>
<dbReference type="PANTHER" id="PTHR11109">
    <property type="entry name" value="GTP CYCLOHYDROLASE I"/>
    <property type="match status" value="1"/>
</dbReference>
<evidence type="ECO:0000256" key="5">
    <source>
        <dbReference type="ARBA" id="ARBA00022801"/>
    </source>
</evidence>
<feature type="binding site" evidence="6">
    <location>
        <position position="209"/>
    </location>
    <ligand>
        <name>Zn(2+)</name>
        <dbReference type="ChEBI" id="CHEBI:29105"/>
    </ligand>
</feature>
<dbReference type="NCBIfam" id="TIGR00063">
    <property type="entry name" value="folE"/>
    <property type="match status" value="1"/>
</dbReference>
<dbReference type="PANTHER" id="PTHR11109:SF7">
    <property type="entry name" value="GTP CYCLOHYDROLASE 1"/>
    <property type="match status" value="1"/>
</dbReference>
<dbReference type="EMBL" id="BAOU01000023">
    <property type="protein sequence ID" value="GAD05246.1"/>
    <property type="molecule type" value="Genomic_DNA"/>
</dbReference>
<reference evidence="9" key="1">
    <citation type="journal article" date="2013" name="Genome">
        <title>Draft Genome Sequences of Porphyromonas crevioricanis JCM 15906T and Porphyromonas cansulci JCM 13913T Isolated from a Canine Oral Cavity.</title>
        <authorList>
            <person name="Sakamoto M."/>
            <person name="Tanaka N."/>
            <person name="Shiwa Y."/>
            <person name="Yoshikawa H."/>
            <person name="Ohkuma M."/>
        </authorList>
    </citation>
    <scope>NUCLEOTIDE SEQUENCE [LARGE SCALE GENOMIC DNA]</scope>
    <source>
        <strain evidence="9">JCM 15906</strain>
    </source>
</reference>
<accession>T1CHB1</accession>
<evidence type="ECO:0000256" key="4">
    <source>
        <dbReference type="ARBA" id="ARBA00022563"/>
    </source>
</evidence>
<evidence type="ECO:0000313" key="9">
    <source>
        <dbReference type="Proteomes" id="UP000018031"/>
    </source>
</evidence>
<feature type="binding site" evidence="6">
    <location>
        <position position="138"/>
    </location>
    <ligand>
        <name>Zn(2+)</name>
        <dbReference type="ChEBI" id="CHEBI:29105"/>
    </ligand>
</feature>
<dbReference type="InterPro" id="IPR001474">
    <property type="entry name" value="GTP_CycHdrlase_I"/>
</dbReference>
<dbReference type="InterPro" id="IPR020602">
    <property type="entry name" value="GTP_CycHdrlase_I_dom"/>
</dbReference>
<evidence type="ECO:0000256" key="3">
    <source>
        <dbReference type="ARBA" id="ARBA00008085"/>
    </source>
</evidence>
<dbReference type="NCBIfam" id="NF006825">
    <property type="entry name" value="PRK09347.1-2"/>
    <property type="match status" value="1"/>
</dbReference>
<evidence type="ECO:0000256" key="2">
    <source>
        <dbReference type="ARBA" id="ARBA00005080"/>
    </source>
</evidence>
<dbReference type="AlphaFoldDB" id="T1CHB1"/>
<keyword evidence="6" id="KW-0547">Nucleotide-binding</keyword>
<comment type="similarity">
    <text evidence="3 6">Belongs to the GTP cyclohydrolase I family.</text>
</comment>
<dbReference type="GO" id="GO:0003934">
    <property type="term" value="F:GTP cyclohydrolase I activity"/>
    <property type="evidence" value="ECO:0007669"/>
    <property type="project" value="UniProtKB-UniRule"/>
</dbReference>
<proteinExistence type="inferred from homology"/>
<dbReference type="PROSITE" id="PS00859">
    <property type="entry name" value="GTP_CYCLOHYDROL_1_1"/>
    <property type="match status" value="1"/>
</dbReference>
<dbReference type="Pfam" id="PF01227">
    <property type="entry name" value="GTP_cyclohydroI"/>
    <property type="match status" value="1"/>
</dbReference>
<name>T1CHB1_9PORP</name>
<protein>
    <recommendedName>
        <fullName evidence="6">GTP cyclohydrolase 1</fullName>
        <ecNumber evidence="6">3.5.4.16</ecNumber>
    </recommendedName>
    <alternativeName>
        <fullName evidence="6">GTP cyclohydrolase I</fullName>
        <shortName evidence="6">GTP-CH-I</shortName>
    </alternativeName>
</protein>
<evidence type="ECO:0000256" key="1">
    <source>
        <dbReference type="ARBA" id="ARBA00001052"/>
    </source>
</evidence>
<dbReference type="FunFam" id="3.30.1130.10:FF:000001">
    <property type="entry name" value="GTP cyclohydrolase 1"/>
    <property type="match status" value="1"/>
</dbReference>
<dbReference type="GO" id="GO:0005525">
    <property type="term" value="F:GTP binding"/>
    <property type="evidence" value="ECO:0007669"/>
    <property type="project" value="UniProtKB-KW"/>
</dbReference>
<sequence>MENEGRDTHSPLGRLSHPFSIKDFCFFFSQLFSEYIVGRVCRTPFAHCNRYTQIYMQNEQDLSIQEALQRHYEEVLTLLGEDRSREGLIKTPERVAKAMQFLTSGYQESPEDILLSAKFKEDYRQMVIVKDIDFFSLCEHHMLPFFGKAHVGYIPNKYITGLSKIPRVVNVFSRRLQVQERLTTQIKECIQNTLNPMGVIVVIEAQHMCMQMRGVEKQNALTTTSDFTGAFQEAKTREEFLNLIKQK</sequence>
<keyword evidence="6" id="KW-0862">Zinc</keyword>
<dbReference type="NCBIfam" id="NF006826">
    <property type="entry name" value="PRK09347.1-3"/>
    <property type="match status" value="1"/>
</dbReference>
<dbReference type="InterPro" id="IPR043133">
    <property type="entry name" value="GTP-CH-I_C/QueF"/>
</dbReference>
<comment type="catalytic activity">
    <reaction evidence="1 6">
        <text>GTP + H2O = 7,8-dihydroneopterin 3'-triphosphate + formate + H(+)</text>
        <dbReference type="Rhea" id="RHEA:17473"/>
        <dbReference type="ChEBI" id="CHEBI:15377"/>
        <dbReference type="ChEBI" id="CHEBI:15378"/>
        <dbReference type="ChEBI" id="CHEBI:15740"/>
        <dbReference type="ChEBI" id="CHEBI:37565"/>
        <dbReference type="ChEBI" id="CHEBI:58462"/>
        <dbReference type="EC" id="3.5.4.16"/>
    </reaction>
</comment>
<comment type="pathway">
    <text evidence="2 6">Cofactor biosynthesis; 7,8-dihydroneopterin triphosphate biosynthesis; 7,8-dihydroneopterin triphosphate from GTP: step 1/1.</text>
</comment>
<keyword evidence="4 6" id="KW-0554">One-carbon metabolism</keyword>
<evidence type="ECO:0000256" key="6">
    <source>
        <dbReference type="HAMAP-Rule" id="MF_00223"/>
    </source>
</evidence>
<feature type="domain" description="GTP cyclohydrolase I" evidence="7">
    <location>
        <begin position="69"/>
        <end position="244"/>
    </location>
</feature>
<dbReference type="GO" id="GO:0008270">
    <property type="term" value="F:zinc ion binding"/>
    <property type="evidence" value="ECO:0007669"/>
    <property type="project" value="UniProtKB-UniRule"/>
</dbReference>
<dbReference type="GO" id="GO:0005737">
    <property type="term" value="C:cytoplasm"/>
    <property type="evidence" value="ECO:0007669"/>
    <property type="project" value="TreeGrafter"/>
</dbReference>
<dbReference type="Gene3D" id="1.10.286.10">
    <property type="match status" value="1"/>
</dbReference>
<dbReference type="PROSITE" id="PS00860">
    <property type="entry name" value="GTP_CYCLOHYDROL_1_2"/>
    <property type="match status" value="1"/>
</dbReference>
<dbReference type="GO" id="GO:0006730">
    <property type="term" value="P:one-carbon metabolic process"/>
    <property type="evidence" value="ECO:0007669"/>
    <property type="project" value="UniProtKB-UniRule"/>
</dbReference>
<reference evidence="8 9" key="2">
    <citation type="journal article" date="2013" name="Genome Announc.">
        <title>Draft Genome Sequences of Porphyromonas crevioricanis JCM 15906T and Porphyromonas cansulci JCM 13913T Isolated from a Canine Oral Cavity.</title>
        <authorList>
            <person name="Sakamoto M."/>
            <person name="Tanaka N."/>
            <person name="Shiwa Y."/>
            <person name="Yoshikawa H."/>
            <person name="Ohkuma M."/>
        </authorList>
    </citation>
    <scope>NUCLEOTIDE SEQUENCE [LARGE SCALE GENOMIC DNA]</scope>
    <source>
        <strain evidence="8 9">JCM 15906</strain>
    </source>
</reference>
<comment type="caution">
    <text evidence="8">The sequence shown here is derived from an EMBL/GenBank/DDBJ whole genome shotgun (WGS) entry which is preliminary data.</text>
</comment>
<keyword evidence="6" id="KW-0342">GTP-binding</keyword>
<keyword evidence="6" id="KW-0479">Metal-binding</keyword>
<organism evidence="8 9">
    <name type="scientific">Porphyromonas crevioricanis JCM 15906</name>
    <dbReference type="NCBI Taxonomy" id="1305617"/>
    <lineage>
        <taxon>Bacteria</taxon>
        <taxon>Pseudomonadati</taxon>
        <taxon>Bacteroidota</taxon>
        <taxon>Bacteroidia</taxon>
        <taxon>Bacteroidales</taxon>
        <taxon>Porphyromonadaceae</taxon>
        <taxon>Porphyromonas</taxon>
    </lineage>
</organism>
<comment type="subunit">
    <text evidence="6">Homopolymer.</text>
</comment>
<dbReference type="Gene3D" id="3.30.1130.10">
    <property type="match status" value="1"/>
</dbReference>
<dbReference type="EC" id="3.5.4.16" evidence="6"/>
<keyword evidence="5 6" id="KW-0378">Hydrolase</keyword>
<dbReference type="GO" id="GO:0006729">
    <property type="term" value="P:tetrahydrobiopterin biosynthetic process"/>
    <property type="evidence" value="ECO:0007669"/>
    <property type="project" value="TreeGrafter"/>
</dbReference>
<evidence type="ECO:0000313" key="8">
    <source>
        <dbReference type="EMBL" id="GAD05246.1"/>
    </source>
</evidence>
<gene>
    <name evidence="6" type="primary">folE</name>
    <name evidence="8" type="ORF">PORCRE_946</name>
</gene>
<dbReference type="InterPro" id="IPR018234">
    <property type="entry name" value="GTP_CycHdrlase_I_CS"/>
</dbReference>
<dbReference type="GO" id="GO:0046654">
    <property type="term" value="P:tetrahydrofolate biosynthetic process"/>
    <property type="evidence" value="ECO:0007669"/>
    <property type="project" value="UniProtKB-UniRule"/>
</dbReference>
<feature type="binding site" evidence="6">
    <location>
        <position position="141"/>
    </location>
    <ligand>
        <name>Zn(2+)</name>
        <dbReference type="ChEBI" id="CHEBI:29105"/>
    </ligand>
</feature>